<organism evidence="5 6">
    <name type="scientific">Alkaliphilus pronyensis</name>
    <dbReference type="NCBI Taxonomy" id="1482732"/>
    <lineage>
        <taxon>Bacteria</taxon>
        <taxon>Bacillati</taxon>
        <taxon>Bacillota</taxon>
        <taxon>Clostridia</taxon>
        <taxon>Peptostreptococcales</taxon>
        <taxon>Natronincolaceae</taxon>
        <taxon>Alkaliphilus</taxon>
    </lineage>
</organism>
<keyword evidence="2" id="KW-0547">Nucleotide-binding</keyword>
<dbReference type="InterPro" id="IPR007831">
    <property type="entry name" value="T2SS_GspE_N"/>
</dbReference>
<dbReference type="Gene3D" id="3.30.300.160">
    <property type="entry name" value="Type II secretion system, protein E, N-terminal domain"/>
    <property type="match status" value="1"/>
</dbReference>
<feature type="domain" description="Bacterial type II secretion system protein E" evidence="4">
    <location>
        <begin position="377"/>
        <end position="391"/>
    </location>
</feature>
<dbReference type="Proteomes" id="UP000432715">
    <property type="component" value="Unassembled WGS sequence"/>
</dbReference>
<dbReference type="PANTHER" id="PTHR30258">
    <property type="entry name" value="TYPE II SECRETION SYSTEM PROTEIN GSPE-RELATED"/>
    <property type="match status" value="1"/>
</dbReference>
<dbReference type="FunFam" id="3.30.300.160:FF:000002">
    <property type="entry name" value="Type II secretion system protein E"/>
    <property type="match status" value="1"/>
</dbReference>
<dbReference type="FunFam" id="3.40.50.300:FF:000398">
    <property type="entry name" value="Type IV pilus assembly ATPase PilB"/>
    <property type="match status" value="1"/>
</dbReference>
<dbReference type="InterPro" id="IPR003593">
    <property type="entry name" value="AAA+_ATPase"/>
</dbReference>
<evidence type="ECO:0000256" key="3">
    <source>
        <dbReference type="ARBA" id="ARBA00022840"/>
    </source>
</evidence>
<dbReference type="SUPFAM" id="SSF52540">
    <property type="entry name" value="P-loop containing nucleoside triphosphate hydrolases"/>
    <property type="match status" value="1"/>
</dbReference>
<dbReference type="CDD" id="cd01129">
    <property type="entry name" value="PulE-GspE-like"/>
    <property type="match status" value="1"/>
</dbReference>
<protein>
    <submittedName>
        <fullName evidence="5">Type II secretion system protein GspE</fullName>
    </submittedName>
</protein>
<dbReference type="RefSeq" id="WP_151860190.1">
    <property type="nucleotide sequence ID" value="NZ_WBZC01000010.1"/>
</dbReference>
<evidence type="ECO:0000313" key="6">
    <source>
        <dbReference type="Proteomes" id="UP000432715"/>
    </source>
</evidence>
<keyword evidence="6" id="KW-1185">Reference proteome</keyword>
<accession>A0A6I0FG47</accession>
<dbReference type="InterPro" id="IPR027417">
    <property type="entry name" value="P-loop_NTPase"/>
</dbReference>
<dbReference type="GO" id="GO:0005886">
    <property type="term" value="C:plasma membrane"/>
    <property type="evidence" value="ECO:0007669"/>
    <property type="project" value="TreeGrafter"/>
</dbReference>
<dbReference type="InterPro" id="IPR037257">
    <property type="entry name" value="T2SS_E_N_sf"/>
</dbReference>
<dbReference type="SUPFAM" id="SSF160246">
    <property type="entry name" value="EspE N-terminal domain-like"/>
    <property type="match status" value="1"/>
</dbReference>
<gene>
    <name evidence="5" type="ORF">F8154_03445</name>
</gene>
<dbReference type="GO" id="GO:0005524">
    <property type="term" value="F:ATP binding"/>
    <property type="evidence" value="ECO:0007669"/>
    <property type="project" value="UniProtKB-KW"/>
</dbReference>
<comment type="caution">
    <text evidence="5">The sequence shown here is derived from an EMBL/GenBank/DDBJ whole genome shotgun (WGS) entry which is preliminary data.</text>
</comment>
<proteinExistence type="inferred from homology"/>
<evidence type="ECO:0000313" key="5">
    <source>
        <dbReference type="EMBL" id="KAB3537358.1"/>
    </source>
</evidence>
<dbReference type="FunFam" id="3.30.450.90:FF:000001">
    <property type="entry name" value="Type II secretion system ATPase GspE"/>
    <property type="match status" value="1"/>
</dbReference>
<name>A0A6I0FG47_9FIRM</name>
<dbReference type="GO" id="GO:0016887">
    <property type="term" value="F:ATP hydrolysis activity"/>
    <property type="evidence" value="ECO:0007669"/>
    <property type="project" value="TreeGrafter"/>
</dbReference>
<keyword evidence="3" id="KW-0067">ATP-binding</keyword>
<dbReference type="Pfam" id="PF00437">
    <property type="entry name" value="T2SSE"/>
    <property type="match status" value="1"/>
</dbReference>
<dbReference type="SMART" id="SM00382">
    <property type="entry name" value="AAA"/>
    <property type="match status" value="1"/>
</dbReference>
<dbReference type="InterPro" id="IPR001482">
    <property type="entry name" value="T2SS/T4SS_dom"/>
</dbReference>
<evidence type="ECO:0000259" key="4">
    <source>
        <dbReference type="PROSITE" id="PS00662"/>
    </source>
</evidence>
<dbReference type="Pfam" id="PF05157">
    <property type="entry name" value="MshEN"/>
    <property type="match status" value="1"/>
</dbReference>
<dbReference type="EMBL" id="WBZC01000010">
    <property type="protein sequence ID" value="KAB3537358.1"/>
    <property type="molecule type" value="Genomic_DNA"/>
</dbReference>
<evidence type="ECO:0000256" key="2">
    <source>
        <dbReference type="ARBA" id="ARBA00022741"/>
    </source>
</evidence>
<reference evidence="5 6" key="1">
    <citation type="submission" date="2019-10" db="EMBL/GenBank/DDBJ databases">
        <title>Alkaliphilus serpentinus sp. nov. and Alkaliphilus pronyensis sp. nov., two novel anaerobic alkaliphilic species isolated from the serpentinized-hosted hydrothermal field of the Prony Bay (New Caledonia).</title>
        <authorList>
            <person name="Postec A."/>
        </authorList>
    </citation>
    <scope>NUCLEOTIDE SEQUENCE [LARGE SCALE GENOMIC DNA]</scope>
    <source>
        <strain evidence="5 6">LacV</strain>
    </source>
</reference>
<dbReference type="AlphaFoldDB" id="A0A6I0FG47"/>
<sequence>MLKKRLGDLLTDAGLLTKADMEYALQVQKKKGKKLGEILIEEDLVSEKQIIEVLEFQLGIPHMDITKYYIDPEITKLVSEKLARRHELIPIKIDRSKLIVAMTDPLNIYAIDDVKIETGMEIEPAISTKQDVLNAIEQYYEKQSAEKALEEFKEQYNMESIENIDEEILNVINNAPVVKLVNSIIKQAIKYRASDVHIEPFEKHLRVRFRVDGDLQEIMTPAKSTHSAIVTRIKIMGKMDIAEKRLPQDGRIETVIDGEEIDLRISTLPTVYGEKIVIRILDRRSFLKSKNQIGFTEENLNLFNSIVKNPNGIILVTGPTGSGKSTTLYSIVKELNKINKNIITVEDPVEYQVDGVTQVQVNSKAGLTFASGLRSILRQDPDIIMIGEIRDVETAQIAVRAAITGHLVLSTMHTNDTASTISRLLDMGIDSYLVSSSIVGVVAQRLVKKLCNQCKVKYTPDEKEKTILSISKDTYIYRREGCGACNNTGYKGRTAVHEIVSINKDIRGIIDRGGSIDEIRDSAARKGMTTLKGSCSQLVLEGITSMEELIKVAYSTD</sequence>
<dbReference type="PANTHER" id="PTHR30258:SF1">
    <property type="entry name" value="PROTEIN TRANSPORT PROTEIN HOFB HOMOLOG"/>
    <property type="match status" value="1"/>
</dbReference>
<dbReference type="Gene3D" id="3.40.50.300">
    <property type="entry name" value="P-loop containing nucleotide triphosphate hydrolases"/>
    <property type="match status" value="1"/>
</dbReference>
<dbReference type="PROSITE" id="PS00662">
    <property type="entry name" value="T2SP_E"/>
    <property type="match status" value="1"/>
</dbReference>
<evidence type="ECO:0000256" key="1">
    <source>
        <dbReference type="ARBA" id="ARBA00006611"/>
    </source>
</evidence>
<dbReference type="OrthoDB" id="9808272at2"/>
<dbReference type="Gene3D" id="3.30.450.90">
    <property type="match status" value="1"/>
</dbReference>
<comment type="similarity">
    <text evidence="1">Belongs to the GSP E family.</text>
</comment>